<dbReference type="Gene3D" id="3.40.190.10">
    <property type="entry name" value="Periplasmic binding protein-like II"/>
    <property type="match status" value="1"/>
</dbReference>
<reference evidence="4 5" key="1">
    <citation type="submission" date="2020-08" db="EMBL/GenBank/DDBJ databases">
        <title>A Genomic Blueprint of the Chicken Gut Microbiome.</title>
        <authorList>
            <person name="Gilroy R."/>
            <person name="Ravi A."/>
            <person name="Getino M."/>
            <person name="Pursley I."/>
            <person name="Horton D.L."/>
            <person name="Alikhan N.-F."/>
            <person name="Baker D."/>
            <person name="Gharbi K."/>
            <person name="Hall N."/>
            <person name="Watson M."/>
            <person name="Adriaenssens E.M."/>
            <person name="Foster-Nyarko E."/>
            <person name="Jarju S."/>
            <person name="Secka A."/>
            <person name="Antonio M."/>
            <person name="Oren A."/>
            <person name="Chaudhuri R."/>
            <person name="La Ragione R.M."/>
            <person name="Hildebrand F."/>
            <person name="Pallen M.J."/>
        </authorList>
    </citation>
    <scope>NUCLEOTIDE SEQUENCE [LARGE SCALE GENOMIC DNA]</scope>
    <source>
        <strain evidence="4 5">Sa1BUA2</strain>
    </source>
</reference>
<name>A0ABR8VPI2_9BACI</name>
<dbReference type="PROSITE" id="PS51257">
    <property type="entry name" value="PROKAR_LIPOPROTEIN"/>
    <property type="match status" value="1"/>
</dbReference>
<dbReference type="PIRSF" id="PIRSF002741">
    <property type="entry name" value="MppA"/>
    <property type="match status" value="1"/>
</dbReference>
<evidence type="ECO:0000313" key="5">
    <source>
        <dbReference type="Proteomes" id="UP000648182"/>
    </source>
</evidence>
<dbReference type="PANTHER" id="PTHR30290">
    <property type="entry name" value="PERIPLASMIC BINDING COMPONENT OF ABC TRANSPORTER"/>
    <property type="match status" value="1"/>
</dbReference>
<comment type="caution">
    <text evidence="4">The sequence shown here is derived from an EMBL/GenBank/DDBJ whole genome shotgun (WGS) entry which is preliminary data.</text>
</comment>
<dbReference type="Pfam" id="PF00496">
    <property type="entry name" value="SBP_bac_5"/>
    <property type="match status" value="1"/>
</dbReference>
<evidence type="ECO:0000313" key="4">
    <source>
        <dbReference type="EMBL" id="MBD8006476.1"/>
    </source>
</evidence>
<proteinExistence type="predicted"/>
<gene>
    <name evidence="4" type="ORF">H9631_15455</name>
</gene>
<dbReference type="InterPro" id="IPR039424">
    <property type="entry name" value="SBP_5"/>
</dbReference>
<organism evidence="4 5">
    <name type="scientific">Bacillus norwichensis</name>
    <dbReference type="NCBI Taxonomy" id="2762217"/>
    <lineage>
        <taxon>Bacteria</taxon>
        <taxon>Bacillati</taxon>
        <taxon>Bacillota</taxon>
        <taxon>Bacilli</taxon>
        <taxon>Bacillales</taxon>
        <taxon>Bacillaceae</taxon>
        <taxon>Bacillus</taxon>
    </lineage>
</organism>
<dbReference type="EMBL" id="JACSPV010000031">
    <property type="protein sequence ID" value="MBD8006476.1"/>
    <property type="molecule type" value="Genomic_DNA"/>
</dbReference>
<keyword evidence="1 2" id="KW-0732">Signal</keyword>
<keyword evidence="5" id="KW-1185">Reference proteome</keyword>
<dbReference type="SUPFAM" id="SSF53850">
    <property type="entry name" value="Periplasmic binding protein-like II"/>
    <property type="match status" value="1"/>
</dbReference>
<dbReference type="InterPro" id="IPR000914">
    <property type="entry name" value="SBP_5_dom"/>
</dbReference>
<dbReference type="Proteomes" id="UP000648182">
    <property type="component" value="Unassembled WGS sequence"/>
</dbReference>
<dbReference type="Gene3D" id="3.90.76.10">
    <property type="entry name" value="Dipeptide-binding Protein, Domain 1"/>
    <property type="match status" value="1"/>
</dbReference>
<evidence type="ECO:0000259" key="3">
    <source>
        <dbReference type="Pfam" id="PF00496"/>
    </source>
</evidence>
<accession>A0ABR8VPI2</accession>
<dbReference type="InterPro" id="IPR030678">
    <property type="entry name" value="Peptide/Ni-bd"/>
</dbReference>
<evidence type="ECO:0000256" key="2">
    <source>
        <dbReference type="SAM" id="SignalP"/>
    </source>
</evidence>
<feature type="chain" id="PRO_5047327651" evidence="2">
    <location>
        <begin position="24"/>
        <end position="537"/>
    </location>
</feature>
<dbReference type="Gene3D" id="3.10.105.10">
    <property type="entry name" value="Dipeptide-binding Protein, Domain 3"/>
    <property type="match status" value="1"/>
</dbReference>
<feature type="signal peptide" evidence="2">
    <location>
        <begin position="1"/>
        <end position="23"/>
    </location>
</feature>
<protein>
    <submittedName>
        <fullName evidence="4">ABC transporter substrate-binding protein</fullName>
    </submittedName>
</protein>
<evidence type="ECO:0000256" key="1">
    <source>
        <dbReference type="ARBA" id="ARBA00022729"/>
    </source>
</evidence>
<sequence length="537" mass="60415">MKKTLMFLFISILLIITGCGVNSSETAGANKKKASNEVKETGDELPTIKIGWSNNGYPSPFTFSSAGPGGFLHNNFLFDTLTWKDDTGIIPWLAKEWNVSDDGLTYEFQLEKDVSFHDGKPLTADDVVFTFDYFAKNPFPWNADISYVKSVKKLDDYSVEVTLKEAYSPFITEVAGILPILPKHIWEKVDQPLEYTEKDAVIGSGPFVLDHYDEKDGNYLFLPNENFFKGTVAVKEVQYLNVENRVLSLQNDEINAGMTFMYSDVEEMKEKGFDVIKSEPTGSAVRIVFNLEHDQLGDKRLRQALAYALDRETLAEKATGGGEPIVGSAGIVPPDSAWYNKDVKQYDYNLEKAERMLDELGYKKNSKGIREDLKLNVMVSDTSSESQLMQEMLKKIGVELNIQQVDQATFTTALGENNYDMAITGHIGLSGDPDFLRLWFTGEASNAYAARGKSFKNKEFHKLADKQLGILDEKDRKVVIDQMQDILADELPTLVLYHRPFYFIYDAQQFDGWFNTAGGIADGIPLWENKAAFINAD</sequence>
<dbReference type="PANTHER" id="PTHR30290:SF64">
    <property type="entry name" value="ABC TRANSPORTER PERIPLASMIC BINDING PROTEIN"/>
    <property type="match status" value="1"/>
</dbReference>
<feature type="domain" description="Solute-binding protein family 5" evidence="3">
    <location>
        <begin position="89"/>
        <end position="444"/>
    </location>
</feature>
<dbReference type="RefSeq" id="WP_191814351.1">
    <property type="nucleotide sequence ID" value="NZ_JACSPV010000031.1"/>
</dbReference>